<dbReference type="OrthoDB" id="321031at2759"/>
<accession>A0A1R2AZ07</accession>
<proteinExistence type="predicted"/>
<comment type="caution">
    <text evidence="1">The sequence shown here is derived from an EMBL/GenBank/DDBJ whole genome shotgun (WGS) entry which is preliminary data.</text>
</comment>
<protein>
    <submittedName>
        <fullName evidence="1">Uncharacterized protein</fullName>
    </submittedName>
</protein>
<name>A0A1R2AZ07_9CILI</name>
<reference evidence="1 2" key="1">
    <citation type="submission" date="2016-11" db="EMBL/GenBank/DDBJ databases">
        <title>The macronuclear genome of Stentor coeruleus: a giant cell with tiny introns.</title>
        <authorList>
            <person name="Slabodnick M."/>
            <person name="Ruby J.G."/>
            <person name="Reiff S.B."/>
            <person name="Swart E.C."/>
            <person name="Gosai S."/>
            <person name="Prabakaran S."/>
            <person name="Witkowska E."/>
            <person name="Larue G.E."/>
            <person name="Fisher S."/>
            <person name="Freeman R.M."/>
            <person name="Gunawardena J."/>
            <person name="Chu W."/>
            <person name="Stover N.A."/>
            <person name="Gregory B.D."/>
            <person name="Nowacki M."/>
            <person name="Derisi J."/>
            <person name="Roy S.W."/>
            <person name="Marshall W.F."/>
            <person name="Sood P."/>
        </authorList>
    </citation>
    <scope>NUCLEOTIDE SEQUENCE [LARGE SCALE GENOMIC DNA]</scope>
    <source>
        <strain evidence="1">WM001</strain>
    </source>
</reference>
<organism evidence="1 2">
    <name type="scientific">Stentor coeruleus</name>
    <dbReference type="NCBI Taxonomy" id="5963"/>
    <lineage>
        <taxon>Eukaryota</taxon>
        <taxon>Sar</taxon>
        <taxon>Alveolata</taxon>
        <taxon>Ciliophora</taxon>
        <taxon>Postciliodesmatophora</taxon>
        <taxon>Heterotrichea</taxon>
        <taxon>Heterotrichida</taxon>
        <taxon>Stentoridae</taxon>
        <taxon>Stentor</taxon>
    </lineage>
</organism>
<evidence type="ECO:0000313" key="2">
    <source>
        <dbReference type="Proteomes" id="UP000187209"/>
    </source>
</evidence>
<sequence length="148" mass="17116">MECSDCESNPCICEDDEIRRNILTTVLDLMHDKVMLYKNIMQNRVYMIKEDIVSTIAEETIKFQQVINSSIMKLDSLVTELQESKGDVILNPEIYEAMNFQLDFNLNSESINVGFSLALAGNYVFFRELLKKKTDVTNFSYDSDEEKT</sequence>
<keyword evidence="2" id="KW-1185">Reference proteome</keyword>
<gene>
    <name evidence="1" type="ORF">SteCoe_32629</name>
</gene>
<dbReference type="EMBL" id="MPUH01001178">
    <property type="protein sequence ID" value="OMJ69610.1"/>
    <property type="molecule type" value="Genomic_DNA"/>
</dbReference>
<evidence type="ECO:0000313" key="1">
    <source>
        <dbReference type="EMBL" id="OMJ69610.1"/>
    </source>
</evidence>
<dbReference type="Proteomes" id="UP000187209">
    <property type="component" value="Unassembled WGS sequence"/>
</dbReference>
<dbReference type="AlphaFoldDB" id="A0A1R2AZ07"/>